<gene>
    <name evidence="3" type="ORF">METZ01_LOCUS52475</name>
</gene>
<evidence type="ECO:0000313" key="3">
    <source>
        <dbReference type="EMBL" id="SUZ99621.1"/>
    </source>
</evidence>
<name>A0A381S8J1_9ZZZZ</name>
<feature type="compositionally biased region" description="Basic and acidic residues" evidence="1">
    <location>
        <begin position="32"/>
        <end position="42"/>
    </location>
</feature>
<feature type="domain" description="Anti-sigma-28 factor FlgM C-terminal" evidence="2">
    <location>
        <begin position="39"/>
        <end position="91"/>
    </location>
</feature>
<dbReference type="InterPro" id="IPR031316">
    <property type="entry name" value="FlgM_C"/>
</dbReference>
<reference evidence="3" key="1">
    <citation type="submission" date="2018-05" db="EMBL/GenBank/DDBJ databases">
        <authorList>
            <person name="Lanie J.A."/>
            <person name="Ng W.-L."/>
            <person name="Kazmierczak K.M."/>
            <person name="Andrzejewski T.M."/>
            <person name="Davidsen T.M."/>
            <person name="Wayne K.J."/>
            <person name="Tettelin H."/>
            <person name="Glass J.I."/>
            <person name="Rusch D."/>
            <person name="Podicherti R."/>
            <person name="Tsui H.-C.T."/>
            <person name="Winkler M.E."/>
        </authorList>
    </citation>
    <scope>NUCLEOTIDE SEQUENCE</scope>
</reference>
<feature type="region of interest" description="Disordered" evidence="1">
    <location>
        <begin position="17"/>
        <end position="46"/>
    </location>
</feature>
<feature type="compositionally biased region" description="Low complexity" evidence="1">
    <location>
        <begin position="22"/>
        <end position="31"/>
    </location>
</feature>
<organism evidence="3">
    <name type="scientific">marine metagenome</name>
    <dbReference type="NCBI Taxonomy" id="408172"/>
    <lineage>
        <taxon>unclassified sequences</taxon>
        <taxon>metagenomes</taxon>
        <taxon>ecological metagenomes</taxon>
    </lineage>
</organism>
<protein>
    <recommendedName>
        <fullName evidence="2">Anti-sigma-28 factor FlgM C-terminal domain-containing protein</fullName>
    </recommendedName>
</protein>
<dbReference type="Pfam" id="PF04316">
    <property type="entry name" value="FlgM"/>
    <property type="match status" value="1"/>
</dbReference>
<evidence type="ECO:0000256" key="1">
    <source>
        <dbReference type="SAM" id="MobiDB-lite"/>
    </source>
</evidence>
<dbReference type="SUPFAM" id="SSF101498">
    <property type="entry name" value="Anti-sigma factor FlgM"/>
    <property type="match status" value="1"/>
</dbReference>
<dbReference type="EMBL" id="UINC01002721">
    <property type="protein sequence ID" value="SUZ99621.1"/>
    <property type="molecule type" value="Genomic_DNA"/>
</dbReference>
<sequence length="103" mass="11501">MNKLNMVLKTNEINSAGQEFTSKSAKNANSSSREETKPDRISLSESYKGKSSINKKGIVSDVRYDLVKKYREILADGSYQIKSNELADKIVQKVKEGKSSILL</sequence>
<accession>A0A381S8J1</accession>
<proteinExistence type="predicted"/>
<evidence type="ECO:0000259" key="2">
    <source>
        <dbReference type="Pfam" id="PF04316"/>
    </source>
</evidence>
<dbReference type="InterPro" id="IPR035890">
    <property type="entry name" value="Anti-sigma-28_factor_FlgM_sf"/>
</dbReference>
<dbReference type="AlphaFoldDB" id="A0A381S8J1"/>